<gene>
    <name evidence="3" type="ORF">AB1Y20_021341</name>
</gene>
<comment type="caution">
    <text evidence="3">The sequence shown here is derived from an EMBL/GenBank/DDBJ whole genome shotgun (WGS) entry which is preliminary data.</text>
</comment>
<evidence type="ECO:0000313" key="4">
    <source>
        <dbReference type="Proteomes" id="UP001515480"/>
    </source>
</evidence>
<dbReference type="Gene3D" id="2.170.270.10">
    <property type="entry name" value="SET domain"/>
    <property type="match status" value="1"/>
</dbReference>
<evidence type="ECO:0000313" key="3">
    <source>
        <dbReference type="EMBL" id="KAL1521686.1"/>
    </source>
</evidence>
<dbReference type="PANTHER" id="PTHR46167">
    <property type="entry name" value="N-LYSINE METHYLTRANSFERASE KMT5A"/>
    <property type="match status" value="1"/>
</dbReference>
<dbReference type="SUPFAM" id="SSF82199">
    <property type="entry name" value="SET domain"/>
    <property type="match status" value="1"/>
</dbReference>
<protein>
    <recommendedName>
        <fullName evidence="2">SET domain-containing protein</fullName>
    </recommendedName>
</protein>
<dbReference type="AlphaFoldDB" id="A0AB34JLR6"/>
<dbReference type="InterPro" id="IPR046341">
    <property type="entry name" value="SET_dom_sf"/>
</dbReference>
<feature type="chain" id="PRO_5044284294" description="SET domain-containing protein" evidence="1">
    <location>
        <begin position="18"/>
        <end position="199"/>
    </location>
</feature>
<name>A0AB34JLR6_PRYPA</name>
<dbReference type="InterPro" id="IPR051760">
    <property type="entry name" value="KMT5A"/>
</dbReference>
<dbReference type="SMART" id="SM00317">
    <property type="entry name" value="SET"/>
    <property type="match status" value="1"/>
</dbReference>
<dbReference type="PANTHER" id="PTHR46167:SF1">
    <property type="entry name" value="N-LYSINE METHYLTRANSFERASE KMT5A"/>
    <property type="match status" value="1"/>
</dbReference>
<dbReference type="Pfam" id="PF00856">
    <property type="entry name" value="SET"/>
    <property type="match status" value="1"/>
</dbReference>
<dbReference type="GO" id="GO:0006357">
    <property type="term" value="P:regulation of transcription by RNA polymerase II"/>
    <property type="evidence" value="ECO:0007669"/>
    <property type="project" value="TreeGrafter"/>
</dbReference>
<accession>A0AB34JLR6</accession>
<dbReference type="GO" id="GO:0042799">
    <property type="term" value="F:histone H4K20 methyltransferase activity"/>
    <property type="evidence" value="ECO:0007669"/>
    <property type="project" value="TreeGrafter"/>
</dbReference>
<dbReference type="GO" id="GO:0005700">
    <property type="term" value="C:polytene chromosome"/>
    <property type="evidence" value="ECO:0007669"/>
    <property type="project" value="TreeGrafter"/>
</dbReference>
<dbReference type="EMBL" id="JBGBPQ010000007">
    <property type="protein sequence ID" value="KAL1521686.1"/>
    <property type="molecule type" value="Genomic_DNA"/>
</dbReference>
<reference evidence="3 4" key="1">
    <citation type="journal article" date="2024" name="Science">
        <title>Giant polyketide synthase enzymes in the biosynthesis of giant marine polyether toxins.</title>
        <authorList>
            <person name="Fallon T.R."/>
            <person name="Shende V.V."/>
            <person name="Wierzbicki I.H."/>
            <person name="Pendleton A.L."/>
            <person name="Watervoot N.F."/>
            <person name="Auber R.P."/>
            <person name="Gonzalez D.J."/>
            <person name="Wisecaver J.H."/>
            <person name="Moore B.S."/>
        </authorList>
    </citation>
    <scope>NUCLEOTIDE SEQUENCE [LARGE SCALE GENOMIC DNA]</scope>
    <source>
        <strain evidence="3 4">12B1</strain>
    </source>
</reference>
<dbReference type="GO" id="GO:0005634">
    <property type="term" value="C:nucleus"/>
    <property type="evidence" value="ECO:0007669"/>
    <property type="project" value="TreeGrafter"/>
</dbReference>
<keyword evidence="4" id="KW-1185">Reference proteome</keyword>
<sequence length="199" mass="22077">MMSSCLPLIILFSPATAAYRRPAVLQCIQPLRWASDAFASILLKPELVVGVDLAVLPSPGRGQGLFAMRSFEKGEFISRYTGLLRSSEEFLASFKAGQTSGDYIFLLGGSRIYIDADDPTQSSVARYINHSVRKKNCVARDVCINYISFSGEPATLPLGVVYITATKQISKGEELFLDYGRTFWDSRAAGLRRLIIDYW</sequence>
<feature type="domain" description="SET" evidence="2">
    <location>
        <begin position="51"/>
        <end position="180"/>
    </location>
</feature>
<dbReference type="PROSITE" id="PS50280">
    <property type="entry name" value="SET"/>
    <property type="match status" value="1"/>
</dbReference>
<evidence type="ECO:0000256" key="1">
    <source>
        <dbReference type="SAM" id="SignalP"/>
    </source>
</evidence>
<dbReference type="Proteomes" id="UP001515480">
    <property type="component" value="Unassembled WGS sequence"/>
</dbReference>
<proteinExistence type="predicted"/>
<keyword evidence="1" id="KW-0732">Signal</keyword>
<evidence type="ECO:0000259" key="2">
    <source>
        <dbReference type="PROSITE" id="PS50280"/>
    </source>
</evidence>
<organism evidence="3 4">
    <name type="scientific">Prymnesium parvum</name>
    <name type="common">Toxic golden alga</name>
    <dbReference type="NCBI Taxonomy" id="97485"/>
    <lineage>
        <taxon>Eukaryota</taxon>
        <taxon>Haptista</taxon>
        <taxon>Haptophyta</taxon>
        <taxon>Prymnesiophyceae</taxon>
        <taxon>Prymnesiales</taxon>
        <taxon>Prymnesiaceae</taxon>
        <taxon>Prymnesium</taxon>
    </lineage>
</organism>
<feature type="signal peptide" evidence="1">
    <location>
        <begin position="1"/>
        <end position="17"/>
    </location>
</feature>
<dbReference type="InterPro" id="IPR001214">
    <property type="entry name" value="SET_dom"/>
</dbReference>